<evidence type="ECO:0000313" key="6">
    <source>
        <dbReference type="Proteomes" id="UP001549119"/>
    </source>
</evidence>
<sequence>MRTCARFWSCSRNDAIGNVIAMGAVLAVRGTSTAWPDLPAAALMPGMFLTSSAQLPRRAWSEYREGERVRPAPVE</sequence>
<dbReference type="InterPro" id="IPR027469">
    <property type="entry name" value="Cation_efflux_TMD_sf"/>
</dbReference>
<organism evidence="5 6">
    <name type="scientific">Methylobacterium radiotolerans</name>
    <dbReference type="NCBI Taxonomy" id="31998"/>
    <lineage>
        <taxon>Bacteria</taxon>
        <taxon>Pseudomonadati</taxon>
        <taxon>Pseudomonadota</taxon>
        <taxon>Alphaproteobacteria</taxon>
        <taxon>Hyphomicrobiales</taxon>
        <taxon>Methylobacteriaceae</taxon>
        <taxon>Methylobacterium</taxon>
    </lineage>
</organism>
<name>A0ABV2NF81_9HYPH</name>
<protein>
    <submittedName>
        <fullName evidence="5">Co/Zn/Cd efflux system component</fullName>
    </submittedName>
</protein>
<evidence type="ECO:0000256" key="4">
    <source>
        <dbReference type="ARBA" id="ARBA00023136"/>
    </source>
</evidence>
<comment type="caution">
    <text evidence="5">The sequence shown here is derived from an EMBL/GenBank/DDBJ whole genome shotgun (WGS) entry which is preliminary data.</text>
</comment>
<reference evidence="5 6" key="1">
    <citation type="submission" date="2024-06" db="EMBL/GenBank/DDBJ databases">
        <title>Genomics of switchgrass bacterial isolates.</title>
        <authorList>
            <person name="Shade A."/>
        </authorList>
    </citation>
    <scope>NUCLEOTIDE SEQUENCE [LARGE SCALE GENOMIC DNA]</scope>
    <source>
        <strain evidence="5 6">PvP084</strain>
    </source>
</reference>
<dbReference type="EMBL" id="JBEPNW010000002">
    <property type="protein sequence ID" value="MET3865146.1"/>
    <property type="molecule type" value="Genomic_DNA"/>
</dbReference>
<keyword evidence="4" id="KW-0472">Membrane</keyword>
<evidence type="ECO:0000256" key="2">
    <source>
        <dbReference type="ARBA" id="ARBA00022692"/>
    </source>
</evidence>
<gene>
    <name evidence="5" type="ORF">ABIC20_002455</name>
</gene>
<accession>A0ABV2NF81</accession>
<dbReference type="SUPFAM" id="SSF161111">
    <property type="entry name" value="Cation efflux protein transmembrane domain-like"/>
    <property type="match status" value="1"/>
</dbReference>
<dbReference type="Proteomes" id="UP001549119">
    <property type="component" value="Unassembled WGS sequence"/>
</dbReference>
<keyword evidence="2" id="KW-0812">Transmembrane</keyword>
<keyword evidence="6" id="KW-1185">Reference proteome</keyword>
<keyword evidence="3" id="KW-1133">Transmembrane helix</keyword>
<evidence type="ECO:0000256" key="3">
    <source>
        <dbReference type="ARBA" id="ARBA00022989"/>
    </source>
</evidence>
<evidence type="ECO:0000256" key="1">
    <source>
        <dbReference type="ARBA" id="ARBA00004141"/>
    </source>
</evidence>
<comment type="subcellular location">
    <subcellularLocation>
        <location evidence="1">Membrane</location>
        <topology evidence="1">Multi-pass membrane protein</topology>
    </subcellularLocation>
</comment>
<evidence type="ECO:0000313" key="5">
    <source>
        <dbReference type="EMBL" id="MET3865146.1"/>
    </source>
</evidence>
<proteinExistence type="predicted"/>